<dbReference type="Pfam" id="PF00331">
    <property type="entry name" value="Glyco_hydro_10"/>
    <property type="match status" value="1"/>
</dbReference>
<evidence type="ECO:0000256" key="2">
    <source>
        <dbReference type="ARBA" id="ARBA00007495"/>
    </source>
</evidence>
<feature type="domain" description="GH10" evidence="10">
    <location>
        <begin position="269"/>
        <end position="558"/>
    </location>
</feature>
<dbReference type="SUPFAM" id="SSF51445">
    <property type="entry name" value="(Trans)glycosidases"/>
    <property type="match status" value="1"/>
</dbReference>
<dbReference type="EC" id="3.2.1.8" evidence="9"/>
<accession>A0A518B3Z0</accession>
<dbReference type="Gene3D" id="2.60.120.260">
    <property type="entry name" value="Galactose-binding domain-like"/>
    <property type="match status" value="1"/>
</dbReference>
<dbReference type="PRINTS" id="PR00134">
    <property type="entry name" value="GLHYDRLASE10"/>
</dbReference>
<evidence type="ECO:0000313" key="11">
    <source>
        <dbReference type="EMBL" id="QDU61652.1"/>
    </source>
</evidence>
<dbReference type="AlphaFoldDB" id="A0A518B3Z0"/>
<keyword evidence="3 11" id="KW-0858">Xylan degradation</keyword>
<evidence type="ECO:0000313" key="12">
    <source>
        <dbReference type="Proteomes" id="UP000317093"/>
    </source>
</evidence>
<dbReference type="KEGG" id="knv:Pan216_25130"/>
<organism evidence="11 12">
    <name type="scientific">Kolteria novifilia</name>
    <dbReference type="NCBI Taxonomy" id="2527975"/>
    <lineage>
        <taxon>Bacteria</taxon>
        <taxon>Pseudomonadati</taxon>
        <taxon>Planctomycetota</taxon>
        <taxon>Planctomycetia</taxon>
        <taxon>Kolteriales</taxon>
        <taxon>Kolteriaceae</taxon>
        <taxon>Kolteria</taxon>
    </lineage>
</organism>
<dbReference type="InterPro" id="IPR001000">
    <property type="entry name" value="GH10_dom"/>
</dbReference>
<comment type="similarity">
    <text evidence="2 9">Belongs to the glycosyl hydrolase 10 (cellulase F) family.</text>
</comment>
<dbReference type="Gene3D" id="3.20.20.80">
    <property type="entry name" value="Glycosidases"/>
    <property type="match status" value="1"/>
</dbReference>
<evidence type="ECO:0000256" key="6">
    <source>
        <dbReference type="ARBA" id="ARBA00023277"/>
    </source>
</evidence>
<dbReference type="GO" id="GO:0045493">
    <property type="term" value="P:xylan catabolic process"/>
    <property type="evidence" value="ECO:0007669"/>
    <property type="project" value="UniProtKB-KW"/>
</dbReference>
<evidence type="ECO:0000256" key="5">
    <source>
        <dbReference type="ARBA" id="ARBA00022801"/>
    </source>
</evidence>
<dbReference type="InterPro" id="IPR017853">
    <property type="entry name" value="GH"/>
</dbReference>
<evidence type="ECO:0000256" key="9">
    <source>
        <dbReference type="RuleBase" id="RU361174"/>
    </source>
</evidence>
<name>A0A518B3Z0_9BACT</name>
<keyword evidence="6 9" id="KW-0119">Carbohydrate metabolism</keyword>
<dbReference type="OrthoDB" id="9809277at2"/>
<proteinExistence type="inferred from homology"/>
<evidence type="ECO:0000256" key="7">
    <source>
        <dbReference type="ARBA" id="ARBA00023295"/>
    </source>
</evidence>
<evidence type="ECO:0000259" key="10">
    <source>
        <dbReference type="PROSITE" id="PS51760"/>
    </source>
</evidence>
<protein>
    <recommendedName>
        <fullName evidence="9">Beta-xylanase</fullName>
        <ecNumber evidence="9">3.2.1.8</ecNumber>
    </recommendedName>
</protein>
<dbReference type="InterPro" id="IPR008979">
    <property type="entry name" value="Galactose-bd-like_sf"/>
</dbReference>
<keyword evidence="7 9" id="KW-0326">Glycosidase</keyword>
<dbReference type="PROSITE" id="PS51760">
    <property type="entry name" value="GH10_2"/>
    <property type="match status" value="1"/>
</dbReference>
<keyword evidence="12" id="KW-1185">Reference proteome</keyword>
<dbReference type="InterPro" id="IPR044846">
    <property type="entry name" value="GH10"/>
</dbReference>
<evidence type="ECO:0000256" key="8">
    <source>
        <dbReference type="ARBA" id="ARBA00023326"/>
    </source>
</evidence>
<dbReference type="GO" id="GO:0031176">
    <property type="term" value="F:endo-1,4-beta-xylanase activity"/>
    <property type="evidence" value="ECO:0007669"/>
    <property type="project" value="UniProtKB-EC"/>
</dbReference>
<dbReference type="SUPFAM" id="SSF49785">
    <property type="entry name" value="Galactose-binding domain-like"/>
    <property type="match status" value="1"/>
</dbReference>
<gene>
    <name evidence="11" type="primary">xlnA_1</name>
    <name evidence="11" type="ORF">Pan216_25130</name>
</gene>
<dbReference type="PANTHER" id="PTHR31490">
    <property type="entry name" value="GLYCOSYL HYDROLASE"/>
    <property type="match status" value="1"/>
</dbReference>
<evidence type="ECO:0000256" key="4">
    <source>
        <dbReference type="ARBA" id="ARBA00022729"/>
    </source>
</evidence>
<keyword evidence="8 9" id="KW-0624">Polysaccharide degradation</keyword>
<dbReference type="EMBL" id="CP036279">
    <property type="protein sequence ID" value="QDU61652.1"/>
    <property type="molecule type" value="Genomic_DNA"/>
</dbReference>
<keyword evidence="4" id="KW-0732">Signal</keyword>
<reference evidence="11 12" key="1">
    <citation type="submission" date="2019-02" db="EMBL/GenBank/DDBJ databases">
        <title>Deep-cultivation of Planctomycetes and their phenomic and genomic characterization uncovers novel biology.</title>
        <authorList>
            <person name="Wiegand S."/>
            <person name="Jogler M."/>
            <person name="Boedeker C."/>
            <person name="Pinto D."/>
            <person name="Vollmers J."/>
            <person name="Rivas-Marin E."/>
            <person name="Kohn T."/>
            <person name="Peeters S.H."/>
            <person name="Heuer A."/>
            <person name="Rast P."/>
            <person name="Oberbeckmann S."/>
            <person name="Bunk B."/>
            <person name="Jeske O."/>
            <person name="Meyerdierks A."/>
            <person name="Storesund J.E."/>
            <person name="Kallscheuer N."/>
            <person name="Luecker S."/>
            <person name="Lage O.M."/>
            <person name="Pohl T."/>
            <person name="Merkel B.J."/>
            <person name="Hornburger P."/>
            <person name="Mueller R.-W."/>
            <person name="Bruemmer F."/>
            <person name="Labrenz M."/>
            <person name="Spormann A.M."/>
            <person name="Op den Camp H."/>
            <person name="Overmann J."/>
            <person name="Amann R."/>
            <person name="Jetten M.S.M."/>
            <person name="Mascher T."/>
            <person name="Medema M.H."/>
            <person name="Devos D.P."/>
            <person name="Kaster A.-K."/>
            <person name="Ovreas L."/>
            <person name="Rohde M."/>
            <person name="Galperin M.Y."/>
            <person name="Jogler C."/>
        </authorList>
    </citation>
    <scope>NUCLEOTIDE SEQUENCE [LARGE SCALE GENOMIC DNA]</scope>
    <source>
        <strain evidence="11 12">Pan216</strain>
    </source>
</reference>
<sequence>MIMRVIPNRSVRILTIVGVVLLALNPLVVERASFGSSSNNGFSLLSGADVSHFAFLATMNHRSIGEASVFAVTDQPFSVARRVRTLGAVEQPWAVQLIEKTAKPLRKGDVCLLSFWARRAPGLGEKGAGKVAVYLQKASPNYNKMIDVVVRLDEQWRRFDVPFVADETYPTAAAELGIGFGFGPQVVDVADVNVTNFRQGVAIDSLPRTPFTYPGMEQQAQWRRQANERIERIRKSELVVEVLDKVGNPVPDAQVSLAQTSHFFPFGTAVEASRLLAQDETSRRYQQELVRLFNRATPENELKWMAVSGAWGPFDRNAVIRCLEWLKNRGISIRGHNLVWPRRDSLPPPVLNLLGRPELLQRMIDKHINEMGALTTPYVTEWDVLNEPVGNPLLVEALGEEAMVNWFKTARGALPKSCRLMVNQDGILTSGGPSDTKRQQEFQSLIAYLIGKGAPLEGVGLESHFGYDVTPPEDLLTILDKLADFGLPLEVTEFTLNVTDEKFQAAYTRDFLTACFSHPAVSGIVLWGFWQGNMFEPNAALYRTDWTLKPNGQVVRDLLLRQWRTETSGKTDASGQLTIRGFRGDYNLTAAKDGKRAGVVTSLTTDSTVKLVLE</sequence>
<dbReference type="PANTHER" id="PTHR31490:SF88">
    <property type="entry name" value="BETA-XYLANASE"/>
    <property type="match status" value="1"/>
</dbReference>
<evidence type="ECO:0000256" key="1">
    <source>
        <dbReference type="ARBA" id="ARBA00000681"/>
    </source>
</evidence>
<keyword evidence="5 9" id="KW-0378">Hydrolase</keyword>
<evidence type="ECO:0000256" key="3">
    <source>
        <dbReference type="ARBA" id="ARBA00022651"/>
    </source>
</evidence>
<dbReference type="Proteomes" id="UP000317093">
    <property type="component" value="Chromosome"/>
</dbReference>
<dbReference type="SMART" id="SM00633">
    <property type="entry name" value="Glyco_10"/>
    <property type="match status" value="1"/>
</dbReference>
<comment type="catalytic activity">
    <reaction evidence="1 9">
        <text>Endohydrolysis of (1-&gt;4)-beta-D-xylosidic linkages in xylans.</text>
        <dbReference type="EC" id="3.2.1.8"/>
    </reaction>
</comment>